<proteinExistence type="predicted"/>
<dbReference type="Proteomes" id="UP001604336">
    <property type="component" value="Unassembled WGS sequence"/>
</dbReference>
<feature type="coiled-coil region" evidence="2">
    <location>
        <begin position="4"/>
        <end position="31"/>
    </location>
</feature>
<feature type="region of interest" description="Disordered" evidence="3">
    <location>
        <begin position="162"/>
        <end position="195"/>
    </location>
</feature>
<evidence type="ECO:0000259" key="4">
    <source>
        <dbReference type="PROSITE" id="PS51035"/>
    </source>
</evidence>
<name>A0ABD1V7L6_9LAMI</name>
<dbReference type="PANTHER" id="PTHR33322">
    <property type="entry name" value="BAG DOMAIN CONTAINING PROTEIN, EXPRESSED"/>
    <property type="match status" value="1"/>
</dbReference>
<keyword evidence="1" id="KW-0143">Chaperone</keyword>
<evidence type="ECO:0000256" key="1">
    <source>
        <dbReference type="ARBA" id="ARBA00023186"/>
    </source>
</evidence>
<dbReference type="InterPro" id="IPR040400">
    <property type="entry name" value="BAG5/6/7/8"/>
</dbReference>
<comment type="caution">
    <text evidence="5">The sequence shown here is derived from an EMBL/GenBank/DDBJ whole genome shotgun (WGS) entry which is preliminary data.</text>
</comment>
<reference evidence="6" key="1">
    <citation type="submission" date="2024-07" db="EMBL/GenBank/DDBJ databases">
        <title>Two chromosome-level genome assemblies of Korean endemic species Abeliophyllum distichum and Forsythia ovata (Oleaceae).</title>
        <authorList>
            <person name="Jang H."/>
        </authorList>
    </citation>
    <scope>NUCLEOTIDE SEQUENCE [LARGE SCALE GENOMIC DNA]</scope>
</reference>
<dbReference type="InterPro" id="IPR003103">
    <property type="entry name" value="BAG_domain"/>
</dbReference>
<dbReference type="PROSITE" id="PS51035">
    <property type="entry name" value="BAG"/>
    <property type="match status" value="1"/>
</dbReference>
<evidence type="ECO:0000313" key="6">
    <source>
        <dbReference type="Proteomes" id="UP001604336"/>
    </source>
</evidence>
<gene>
    <name evidence="5" type="ORF">Adt_06219</name>
</gene>
<evidence type="ECO:0000256" key="2">
    <source>
        <dbReference type="SAM" id="Coils"/>
    </source>
</evidence>
<evidence type="ECO:0000256" key="3">
    <source>
        <dbReference type="SAM" id="MobiDB-lite"/>
    </source>
</evidence>
<dbReference type="EMBL" id="JBFOLK010000002">
    <property type="protein sequence ID" value="KAL2532868.1"/>
    <property type="molecule type" value="Genomic_DNA"/>
</dbReference>
<dbReference type="SUPFAM" id="SSF63491">
    <property type="entry name" value="BAG domain"/>
    <property type="match status" value="1"/>
</dbReference>
<protein>
    <submittedName>
        <fullName evidence="5">Fasciclin-like arabinogalactan protein 20</fullName>
    </submittedName>
</protein>
<keyword evidence="6" id="KW-1185">Reference proteome</keyword>
<dbReference type="PANTHER" id="PTHR33322:SF4">
    <property type="entry name" value="BAG DOMAIN CONTAINING PROTEIN, EXPRESSED"/>
    <property type="match status" value="1"/>
</dbReference>
<accession>A0ABD1V7L6</accession>
<evidence type="ECO:0000313" key="5">
    <source>
        <dbReference type="EMBL" id="KAL2532868.1"/>
    </source>
</evidence>
<feature type="domain" description="BAG" evidence="4">
    <location>
        <begin position="15"/>
        <end position="64"/>
    </location>
</feature>
<keyword evidence="2" id="KW-0175">Coiled coil</keyword>
<dbReference type="Pfam" id="PF02179">
    <property type="entry name" value="BAG"/>
    <property type="match status" value="1"/>
</dbReference>
<sequence length="287" mass="31911">MLLKSEVVELVRKYERERARMNENLIALLLKLDSIPGIDSGVRDCRKAVIRRSIALQERIDAIALVNLENTDVCEVSEALKEHVDQTLEIMIFAEDDSSDGMKDLVENKSDKFEDSEELEGSDSHCNACCGFLFVRSNEFALALALICLLFFHPDQGRKIQAHAESDSDAPVDPPKVEEKIGAVPSGLSTHSDDTKRRDDLRVGFAGEFSENVKLTVFAPVDEELVQFSGDFMAYSSLFMRHLVPCKVGWNELNQMGNGTVLPNNAEGFNLEITRNEDGGGVNGERD</sequence>
<dbReference type="AlphaFoldDB" id="A0ABD1V7L6"/>
<organism evidence="5 6">
    <name type="scientific">Abeliophyllum distichum</name>
    <dbReference type="NCBI Taxonomy" id="126358"/>
    <lineage>
        <taxon>Eukaryota</taxon>
        <taxon>Viridiplantae</taxon>
        <taxon>Streptophyta</taxon>
        <taxon>Embryophyta</taxon>
        <taxon>Tracheophyta</taxon>
        <taxon>Spermatophyta</taxon>
        <taxon>Magnoliopsida</taxon>
        <taxon>eudicotyledons</taxon>
        <taxon>Gunneridae</taxon>
        <taxon>Pentapetalae</taxon>
        <taxon>asterids</taxon>
        <taxon>lamiids</taxon>
        <taxon>Lamiales</taxon>
        <taxon>Oleaceae</taxon>
        <taxon>Forsythieae</taxon>
        <taxon>Abeliophyllum</taxon>
    </lineage>
</organism>